<dbReference type="AlphaFoldDB" id="A0AAQ4EE06"/>
<reference evidence="1 2" key="1">
    <citation type="journal article" date="2023" name="Arcadia Sci">
        <title>De novo assembly of a long-read Amblyomma americanum tick genome.</title>
        <authorList>
            <person name="Chou S."/>
            <person name="Poskanzer K.E."/>
            <person name="Rollins M."/>
            <person name="Thuy-Boun P.S."/>
        </authorList>
    </citation>
    <scope>NUCLEOTIDE SEQUENCE [LARGE SCALE GENOMIC DNA]</scope>
    <source>
        <strain evidence="1">F_SG_1</strain>
        <tissue evidence="1">Salivary glands</tissue>
    </source>
</reference>
<accession>A0AAQ4EE06</accession>
<organism evidence="1 2">
    <name type="scientific">Amblyomma americanum</name>
    <name type="common">Lone star tick</name>
    <dbReference type="NCBI Taxonomy" id="6943"/>
    <lineage>
        <taxon>Eukaryota</taxon>
        <taxon>Metazoa</taxon>
        <taxon>Ecdysozoa</taxon>
        <taxon>Arthropoda</taxon>
        <taxon>Chelicerata</taxon>
        <taxon>Arachnida</taxon>
        <taxon>Acari</taxon>
        <taxon>Parasitiformes</taxon>
        <taxon>Ixodida</taxon>
        <taxon>Ixodoidea</taxon>
        <taxon>Ixodidae</taxon>
        <taxon>Amblyomminae</taxon>
        <taxon>Amblyomma</taxon>
    </lineage>
</organism>
<comment type="caution">
    <text evidence="1">The sequence shown here is derived from an EMBL/GenBank/DDBJ whole genome shotgun (WGS) entry which is preliminary data.</text>
</comment>
<gene>
    <name evidence="1" type="ORF">V5799_012674</name>
</gene>
<protein>
    <submittedName>
        <fullName evidence="1">Uncharacterized protein</fullName>
    </submittedName>
</protein>
<dbReference type="Proteomes" id="UP001321473">
    <property type="component" value="Unassembled WGS sequence"/>
</dbReference>
<dbReference type="SUPFAM" id="SSF56672">
    <property type="entry name" value="DNA/RNA polymerases"/>
    <property type="match status" value="1"/>
</dbReference>
<evidence type="ECO:0000313" key="1">
    <source>
        <dbReference type="EMBL" id="KAK8772793.1"/>
    </source>
</evidence>
<sequence length="98" mass="11263">MPAPFRTELVKAYLPIPVNPENVSKTTIVTPFGLFEFRFMSLFGLRNAGQTFQRFIDEVVRGLDFWSFYLDNIPTNTTSTFVYFSYASMTTAYSSMSQ</sequence>
<dbReference type="InterPro" id="IPR043502">
    <property type="entry name" value="DNA/RNA_pol_sf"/>
</dbReference>
<evidence type="ECO:0000313" key="2">
    <source>
        <dbReference type="Proteomes" id="UP001321473"/>
    </source>
</evidence>
<name>A0AAQ4EE06_AMBAM</name>
<dbReference type="Gene3D" id="3.10.10.10">
    <property type="entry name" value="HIV Type 1 Reverse Transcriptase, subunit A, domain 1"/>
    <property type="match status" value="1"/>
</dbReference>
<dbReference type="GO" id="GO:0071897">
    <property type="term" value="P:DNA biosynthetic process"/>
    <property type="evidence" value="ECO:0007669"/>
    <property type="project" value="UniProtKB-ARBA"/>
</dbReference>
<proteinExistence type="predicted"/>
<dbReference type="EMBL" id="JARKHS020017792">
    <property type="protein sequence ID" value="KAK8772793.1"/>
    <property type="molecule type" value="Genomic_DNA"/>
</dbReference>
<keyword evidence="2" id="KW-1185">Reference proteome</keyword>